<name>A0A6J5KYR0_9CAUD</name>
<evidence type="ECO:0000313" key="1">
    <source>
        <dbReference type="EMBL" id="CAB4126116.1"/>
    </source>
</evidence>
<dbReference type="InterPro" id="IPR027417">
    <property type="entry name" value="P-loop_NTPase"/>
</dbReference>
<dbReference type="Gene3D" id="3.40.50.300">
    <property type="entry name" value="P-loop containing nucleotide triphosphate hydrolases"/>
    <property type="match status" value="1"/>
</dbReference>
<protein>
    <submittedName>
        <fullName evidence="1">Terminase-like family</fullName>
    </submittedName>
</protein>
<dbReference type="Gene3D" id="3.30.420.280">
    <property type="match status" value="1"/>
</dbReference>
<dbReference type="Pfam" id="PF03237">
    <property type="entry name" value="Terminase_6N"/>
    <property type="match status" value="1"/>
</dbReference>
<sequence>MAELLWSPTPKQAEFLSCPDDEVLFGGAAGGGKSDALVMDALGYTTGGFDNPKYRALLIRKSFPQLREIIDRTRAIYPRIIEGAEYREASREWIFPSGAKIIFGFCERDADVLQYQGQEFAWIGIDELGHFATSYVYEYLTSRLRSTERGLRCYMRASCNPGPKWIMQRFGITKGGLASRVDLDIEGRRFVRSFVPSFLSDNVHLEGTGYRERLLQLPEAERQMLLEGRWDVFDVPSAVYKDEMRALRDDARLRTVPHDPALKTHAVWDLGFADNMAVICVQKGPDGALRVIDYLQDNRKPLDYYVRALKDRPYNWGTDFIPHDGASKHFLTGKSTQEVMTAMGRTVVVLPRTDVAEGIKLARMVFPRVYLDERRCDVLVDCLQGYKYGVNAATGAYTSPVHDDASHGADAFRYLAMCESQMSNESWGGAIAYPRLSYA</sequence>
<organism evidence="1">
    <name type="scientific">uncultured Caudovirales phage</name>
    <dbReference type="NCBI Taxonomy" id="2100421"/>
    <lineage>
        <taxon>Viruses</taxon>
        <taxon>Duplodnaviria</taxon>
        <taxon>Heunggongvirae</taxon>
        <taxon>Uroviricota</taxon>
        <taxon>Caudoviricetes</taxon>
        <taxon>Peduoviridae</taxon>
        <taxon>Maltschvirus</taxon>
        <taxon>Maltschvirus maltsch</taxon>
    </lineage>
</organism>
<gene>
    <name evidence="1" type="ORF">UFOVP73_41</name>
</gene>
<dbReference type="EMBL" id="LR796192">
    <property type="protein sequence ID" value="CAB4126116.1"/>
    <property type="molecule type" value="Genomic_DNA"/>
</dbReference>
<reference evidence="1" key="1">
    <citation type="submission" date="2020-04" db="EMBL/GenBank/DDBJ databases">
        <authorList>
            <person name="Chiriac C."/>
            <person name="Salcher M."/>
            <person name="Ghai R."/>
            <person name="Kavagutti S V."/>
        </authorList>
    </citation>
    <scope>NUCLEOTIDE SEQUENCE</scope>
</reference>
<proteinExistence type="predicted"/>
<accession>A0A6J5KYR0</accession>